<feature type="compositionally biased region" description="Polar residues" evidence="1">
    <location>
        <begin position="39"/>
        <end position="48"/>
    </location>
</feature>
<sequence length="56" mass="6097">MFFLTTTPELLAVLAAAERLLDATGHAVELCPTYGLRQTGETSMTPDTTTHEESTR</sequence>
<name>A0A1R4JGY2_9ACTN</name>
<dbReference type="Proteomes" id="UP000188342">
    <property type="component" value="Unassembled WGS sequence"/>
</dbReference>
<evidence type="ECO:0000313" key="2">
    <source>
        <dbReference type="EMBL" id="SJN31286.1"/>
    </source>
</evidence>
<evidence type="ECO:0000256" key="1">
    <source>
        <dbReference type="SAM" id="MobiDB-lite"/>
    </source>
</evidence>
<protein>
    <submittedName>
        <fullName evidence="2">Uncharacterized protein</fullName>
    </submittedName>
</protein>
<evidence type="ECO:0000313" key="3">
    <source>
        <dbReference type="Proteomes" id="UP000188342"/>
    </source>
</evidence>
<feature type="region of interest" description="Disordered" evidence="1">
    <location>
        <begin position="35"/>
        <end position="56"/>
    </location>
</feature>
<accession>A0A1R4JGY2</accession>
<reference evidence="2 3" key="1">
    <citation type="submission" date="2017-02" db="EMBL/GenBank/DDBJ databases">
        <authorList>
            <person name="Peterson S.W."/>
        </authorList>
    </citation>
    <scope>NUCLEOTIDE SEQUENCE [LARGE SCALE GENOMIC DNA]</scope>
    <source>
        <strain evidence="2 3">LSP_Lj1</strain>
    </source>
</reference>
<proteinExistence type="predicted"/>
<dbReference type="AlphaFoldDB" id="A0A1R4JGY2"/>
<keyword evidence="3" id="KW-1185">Reference proteome</keyword>
<gene>
    <name evidence="2" type="ORF">FM114_07475</name>
</gene>
<organism evidence="2 3">
    <name type="scientific">Luteococcus japonicus LSP_Lj1</name>
    <dbReference type="NCBI Taxonomy" id="1255658"/>
    <lineage>
        <taxon>Bacteria</taxon>
        <taxon>Bacillati</taxon>
        <taxon>Actinomycetota</taxon>
        <taxon>Actinomycetes</taxon>
        <taxon>Propionibacteriales</taxon>
        <taxon>Propionibacteriaceae</taxon>
        <taxon>Luteococcus</taxon>
    </lineage>
</organism>
<dbReference type="RefSeq" id="WP_306291461.1">
    <property type="nucleotide sequence ID" value="NZ_FUKQ01000030.1"/>
</dbReference>
<dbReference type="STRING" id="1255658.FM114_07475"/>
<dbReference type="EMBL" id="FUKQ01000030">
    <property type="protein sequence ID" value="SJN31286.1"/>
    <property type="molecule type" value="Genomic_DNA"/>
</dbReference>